<accession>A0A428Z4F6</accession>
<dbReference type="Proteomes" id="UP000287547">
    <property type="component" value="Unassembled WGS sequence"/>
</dbReference>
<gene>
    <name evidence="1" type="ORF">DMH04_28380</name>
</gene>
<organism evidence="1 2">
    <name type="scientific">Kibdelosporangium aridum</name>
    <dbReference type="NCBI Taxonomy" id="2030"/>
    <lineage>
        <taxon>Bacteria</taxon>
        <taxon>Bacillati</taxon>
        <taxon>Actinomycetota</taxon>
        <taxon>Actinomycetes</taxon>
        <taxon>Pseudonocardiales</taxon>
        <taxon>Pseudonocardiaceae</taxon>
        <taxon>Kibdelosporangium</taxon>
    </lineage>
</organism>
<evidence type="ECO:0000313" key="1">
    <source>
        <dbReference type="EMBL" id="RSM81308.1"/>
    </source>
</evidence>
<evidence type="ECO:0000313" key="2">
    <source>
        <dbReference type="Proteomes" id="UP000287547"/>
    </source>
</evidence>
<reference evidence="1 2" key="1">
    <citation type="submission" date="2018-05" db="EMBL/GenBank/DDBJ databases">
        <title>Evolution of GPA BGCs.</title>
        <authorList>
            <person name="Waglechner N."/>
            <person name="Wright G.D."/>
        </authorList>
    </citation>
    <scope>NUCLEOTIDE SEQUENCE [LARGE SCALE GENOMIC DNA]</scope>
    <source>
        <strain evidence="1 2">A82846</strain>
    </source>
</reference>
<dbReference type="EMBL" id="QHKI01000026">
    <property type="protein sequence ID" value="RSM81308.1"/>
    <property type="molecule type" value="Genomic_DNA"/>
</dbReference>
<proteinExistence type="predicted"/>
<comment type="caution">
    <text evidence="1">The sequence shown here is derived from an EMBL/GenBank/DDBJ whole genome shotgun (WGS) entry which is preliminary data.</text>
</comment>
<protein>
    <submittedName>
        <fullName evidence="1">Uncharacterized protein</fullName>
    </submittedName>
</protein>
<dbReference type="AlphaFoldDB" id="A0A428Z4F6"/>
<name>A0A428Z4F6_KIBAR</name>
<sequence length="77" mass="8911">MDLDLDPATLDFQAEVRSWLAANVPAAMPRWTRLRAPRLIALGRESFSTRGYPRRRDRRISVRATLPSWNPLALTHR</sequence>